<accession>A0A838ZRX6</accession>
<dbReference type="EMBL" id="JACDZE010000001">
    <property type="protein sequence ID" value="MBA5629443.1"/>
    <property type="molecule type" value="Genomic_DNA"/>
</dbReference>
<dbReference type="InterPro" id="IPR001509">
    <property type="entry name" value="Epimerase_deHydtase"/>
</dbReference>
<gene>
    <name evidence="2" type="ORF">HU137_06610</name>
</gene>
<dbReference type="RefSeq" id="WP_182042998.1">
    <property type="nucleotide sequence ID" value="NZ_JACDZE010000001.1"/>
</dbReference>
<protein>
    <submittedName>
        <fullName evidence="2">NAD(P)-dependent oxidoreductase</fullName>
    </submittedName>
</protein>
<proteinExistence type="predicted"/>
<evidence type="ECO:0000259" key="1">
    <source>
        <dbReference type="Pfam" id="PF01370"/>
    </source>
</evidence>
<evidence type="ECO:0000313" key="2">
    <source>
        <dbReference type="EMBL" id="MBA5629443.1"/>
    </source>
</evidence>
<name>A0A838ZRX6_9FLAO</name>
<comment type="caution">
    <text evidence="2">The sequence shown here is derived from an EMBL/GenBank/DDBJ whole genome shotgun (WGS) entry which is preliminary data.</text>
</comment>
<organism evidence="2 3">
    <name type="scientific">Moheibacter lacus</name>
    <dbReference type="NCBI Taxonomy" id="2745851"/>
    <lineage>
        <taxon>Bacteria</taxon>
        <taxon>Pseudomonadati</taxon>
        <taxon>Bacteroidota</taxon>
        <taxon>Flavobacteriia</taxon>
        <taxon>Flavobacteriales</taxon>
        <taxon>Weeksellaceae</taxon>
        <taxon>Moheibacter</taxon>
    </lineage>
</organism>
<feature type="domain" description="NAD-dependent epimerase/dehydratase" evidence="1">
    <location>
        <begin position="4"/>
        <end position="34"/>
    </location>
</feature>
<dbReference type="Pfam" id="PF01370">
    <property type="entry name" value="Epimerase"/>
    <property type="match status" value="1"/>
</dbReference>
<sequence>MKTVLISGATGLIGKPISKKLEEKGYEVRKLSRIKKTWTIPLGS</sequence>
<keyword evidence="3" id="KW-1185">Reference proteome</keyword>
<dbReference type="Gene3D" id="3.40.50.720">
    <property type="entry name" value="NAD(P)-binding Rossmann-like Domain"/>
    <property type="match status" value="1"/>
</dbReference>
<dbReference type="InterPro" id="IPR036291">
    <property type="entry name" value="NAD(P)-bd_dom_sf"/>
</dbReference>
<evidence type="ECO:0000313" key="3">
    <source>
        <dbReference type="Proteomes" id="UP000552241"/>
    </source>
</evidence>
<reference evidence="2 3" key="1">
    <citation type="submission" date="2020-07" db="EMBL/GenBank/DDBJ databases">
        <title>Moheibacter lacus sp. nov., a member of the family Flavobacteriaceae isolated from freshwater lake sediment.</title>
        <authorList>
            <person name="Liu Y."/>
        </authorList>
    </citation>
    <scope>NUCLEOTIDE SEQUENCE [LARGE SCALE GENOMIC DNA]</scope>
    <source>
        <strain evidence="2 3">BDHS18</strain>
    </source>
</reference>
<dbReference type="SUPFAM" id="SSF51735">
    <property type="entry name" value="NAD(P)-binding Rossmann-fold domains"/>
    <property type="match status" value="1"/>
</dbReference>
<dbReference type="AlphaFoldDB" id="A0A838ZRX6"/>
<dbReference type="Proteomes" id="UP000552241">
    <property type="component" value="Unassembled WGS sequence"/>
</dbReference>